<gene>
    <name evidence="1" type="ORF">CHS0354_014136</name>
</gene>
<reference evidence="1" key="1">
    <citation type="journal article" date="2021" name="Genome Biol. Evol.">
        <title>A High-Quality Reference Genome for a Parasitic Bivalve with Doubly Uniparental Inheritance (Bivalvia: Unionida).</title>
        <authorList>
            <person name="Smith C.H."/>
        </authorList>
    </citation>
    <scope>NUCLEOTIDE SEQUENCE</scope>
    <source>
        <strain evidence="1">CHS0354</strain>
    </source>
</reference>
<protein>
    <submittedName>
        <fullName evidence="1">Uncharacterized protein</fullName>
    </submittedName>
</protein>
<organism evidence="1 2">
    <name type="scientific">Potamilus streckersoni</name>
    <dbReference type="NCBI Taxonomy" id="2493646"/>
    <lineage>
        <taxon>Eukaryota</taxon>
        <taxon>Metazoa</taxon>
        <taxon>Spiralia</taxon>
        <taxon>Lophotrochozoa</taxon>
        <taxon>Mollusca</taxon>
        <taxon>Bivalvia</taxon>
        <taxon>Autobranchia</taxon>
        <taxon>Heteroconchia</taxon>
        <taxon>Palaeoheterodonta</taxon>
        <taxon>Unionida</taxon>
        <taxon>Unionoidea</taxon>
        <taxon>Unionidae</taxon>
        <taxon>Ambleminae</taxon>
        <taxon>Lampsilini</taxon>
        <taxon>Potamilus</taxon>
    </lineage>
</organism>
<dbReference type="AlphaFoldDB" id="A0AAE0TK03"/>
<reference evidence="1" key="2">
    <citation type="journal article" date="2021" name="Genome Biol. Evol.">
        <title>Developing a high-quality reference genome for a parasitic bivalve with doubly uniparental inheritance (Bivalvia: Unionida).</title>
        <authorList>
            <person name="Smith C.H."/>
        </authorList>
    </citation>
    <scope>NUCLEOTIDE SEQUENCE</scope>
    <source>
        <strain evidence="1">CHS0354</strain>
        <tissue evidence="1">Mantle</tissue>
    </source>
</reference>
<dbReference type="Proteomes" id="UP001195483">
    <property type="component" value="Unassembled WGS sequence"/>
</dbReference>
<evidence type="ECO:0000313" key="2">
    <source>
        <dbReference type="Proteomes" id="UP001195483"/>
    </source>
</evidence>
<reference evidence="1" key="3">
    <citation type="submission" date="2023-05" db="EMBL/GenBank/DDBJ databases">
        <authorList>
            <person name="Smith C.H."/>
        </authorList>
    </citation>
    <scope>NUCLEOTIDE SEQUENCE</scope>
    <source>
        <strain evidence="1">CHS0354</strain>
        <tissue evidence="1">Mantle</tissue>
    </source>
</reference>
<accession>A0AAE0TK03</accession>
<dbReference type="EMBL" id="JAEAOA010000869">
    <property type="protein sequence ID" value="KAK3611784.1"/>
    <property type="molecule type" value="Genomic_DNA"/>
</dbReference>
<comment type="caution">
    <text evidence="1">The sequence shown here is derived from an EMBL/GenBank/DDBJ whole genome shotgun (WGS) entry which is preliminary data.</text>
</comment>
<sequence length="79" mass="9261">MDTEGESTRRNSFGDKCDNVVKFVKKRQTQKRRLRKDEEMKEIYENFPSLSEKSRRAILTLVRGPAPNISTDDRETITL</sequence>
<evidence type="ECO:0000313" key="1">
    <source>
        <dbReference type="EMBL" id="KAK3611784.1"/>
    </source>
</evidence>
<name>A0AAE0TK03_9BIVA</name>
<keyword evidence="2" id="KW-1185">Reference proteome</keyword>
<proteinExistence type="predicted"/>